<dbReference type="PANTHER" id="PTHR11232">
    <property type="entry name" value="PHOSPHOTYROSINE INTERACTION DOMAIN-CONTAINING FAMILY MEMBER"/>
    <property type="match status" value="1"/>
</dbReference>
<dbReference type="Proteomes" id="UP000000304">
    <property type="component" value="Chromosome 3L"/>
</dbReference>
<evidence type="ECO:0000313" key="3">
    <source>
        <dbReference type="EMBL" id="EDX09873.1"/>
    </source>
</evidence>
<name>B4QN90_DROSI</name>
<dbReference type="AlphaFoldDB" id="B4QN90"/>
<feature type="non-terminal residue" evidence="3">
    <location>
        <position position="1"/>
    </location>
</feature>
<dbReference type="Bgee" id="FBgn0185879">
    <property type="expression patterns" value="Expressed in adult organism and 3 other cell types or tissues"/>
</dbReference>
<feature type="region of interest" description="Disordered" evidence="1">
    <location>
        <begin position="317"/>
        <end position="336"/>
    </location>
</feature>
<gene>
    <name evidence="3" type="primary">Dsim\GD14192</name>
    <name evidence="3" type="ORF">Dsim_GD14192</name>
</gene>
<feature type="domain" description="PID" evidence="2">
    <location>
        <begin position="1"/>
        <end position="135"/>
    </location>
</feature>
<feature type="region of interest" description="Disordered" evidence="1">
    <location>
        <begin position="511"/>
        <end position="564"/>
    </location>
</feature>
<protein>
    <submittedName>
        <fullName evidence="3">GD14192</fullName>
    </submittedName>
</protein>
<dbReference type="Gene3D" id="2.30.29.30">
    <property type="entry name" value="Pleckstrin-homology domain (PH domain)/Phosphotyrosine-binding domain (PTB)"/>
    <property type="match status" value="2"/>
</dbReference>
<dbReference type="GO" id="GO:0050998">
    <property type="term" value="F:nitric-oxide synthase binding"/>
    <property type="evidence" value="ECO:0007669"/>
    <property type="project" value="TreeGrafter"/>
</dbReference>
<feature type="compositionally biased region" description="Low complexity" evidence="1">
    <location>
        <begin position="325"/>
        <end position="336"/>
    </location>
</feature>
<dbReference type="Pfam" id="PF00640">
    <property type="entry name" value="PID"/>
    <property type="match status" value="1"/>
</dbReference>
<dbReference type="InterPro" id="IPR006020">
    <property type="entry name" value="PTB/PI_dom"/>
</dbReference>
<evidence type="ECO:0000256" key="1">
    <source>
        <dbReference type="SAM" id="MobiDB-lite"/>
    </source>
</evidence>
<feature type="compositionally biased region" description="Low complexity" evidence="1">
    <location>
        <begin position="384"/>
        <end position="393"/>
    </location>
</feature>
<evidence type="ECO:0000313" key="4">
    <source>
        <dbReference type="Proteomes" id="UP000000304"/>
    </source>
</evidence>
<feature type="compositionally biased region" description="Basic residues" evidence="1">
    <location>
        <begin position="245"/>
        <end position="255"/>
    </location>
</feature>
<dbReference type="PANTHER" id="PTHR11232:SF17">
    <property type="entry name" value="CAPON-LIKE PROTEIN"/>
    <property type="match status" value="1"/>
</dbReference>
<feature type="region of interest" description="Disordered" evidence="1">
    <location>
        <begin position="184"/>
        <end position="205"/>
    </location>
</feature>
<dbReference type="PhylomeDB" id="B4QN90"/>
<sequence length="564" mass="63470">FVGWEEVPRPNTRAEIVQAMRRIRYECKVQNLKKRKVTIHISVNGVRVVLKKRRRKKKNWTNDPEDIELLNHPIYRIFYVSHDSSDLKIFSYIARDASTDTFKCSVFKSHKKLTTLRIADTFRGSPNSVQLPVVAMKHEKTLAMAAPHKQRHPDSSAHVPRSPITKAFDFLPWTRSRSKVNMTKVQSQPAEQQASVSTVPPAEKSSEVHYHKNIFRSGGGLIRDILVGDKNLQLKDKPPQSPVPSHKKKQKHLSRNKSLDIRELIGCVEREMAPATGGGPVSQPPRFIDDTYIDHKPKHILFNDDENTVYIIKKEQPVAKSSHKASNSTSTAAQSNGDVLKARLKFKRLPGDHYEASPEALRRAHLLHQRSEQRHQLQRRKSLSDQQSSSSLSSGGGGGGNANGSIMLERPKTDKPRKKLSFREPIIAGDQILPLILSEQRQARQRRRSSPLERSGGGLAIADCDNLCNNRTKDAISCGCATSDPESQAMRIVRTVGQAFEVCHKFNLHKNSLEPNDERSDISSSELLDVEQISEQQLSEDGERGAGDNETPKKGECRRKIHSV</sequence>
<keyword evidence="4" id="KW-1185">Reference proteome</keyword>
<evidence type="ECO:0000259" key="2">
    <source>
        <dbReference type="SMART" id="SM00462"/>
    </source>
</evidence>
<feature type="compositionally biased region" description="Polar residues" evidence="1">
    <location>
        <begin position="184"/>
        <end position="198"/>
    </location>
</feature>
<dbReference type="STRING" id="7240.B4QN90"/>
<dbReference type="InterPro" id="IPR011993">
    <property type="entry name" value="PH-like_dom_sf"/>
</dbReference>
<dbReference type="SMART" id="SM00462">
    <property type="entry name" value="PTB"/>
    <property type="match status" value="1"/>
</dbReference>
<organism evidence="3 4">
    <name type="scientific">Drosophila simulans</name>
    <name type="common">Fruit fly</name>
    <dbReference type="NCBI Taxonomy" id="7240"/>
    <lineage>
        <taxon>Eukaryota</taxon>
        <taxon>Metazoa</taxon>
        <taxon>Ecdysozoa</taxon>
        <taxon>Arthropoda</taxon>
        <taxon>Hexapoda</taxon>
        <taxon>Insecta</taxon>
        <taxon>Pterygota</taxon>
        <taxon>Neoptera</taxon>
        <taxon>Endopterygota</taxon>
        <taxon>Diptera</taxon>
        <taxon>Brachycera</taxon>
        <taxon>Muscomorpha</taxon>
        <taxon>Ephydroidea</taxon>
        <taxon>Drosophilidae</taxon>
        <taxon>Drosophila</taxon>
        <taxon>Sophophora</taxon>
    </lineage>
</organism>
<dbReference type="EMBL" id="CM000363">
    <property type="protein sequence ID" value="EDX09873.1"/>
    <property type="molecule type" value="Genomic_DNA"/>
</dbReference>
<reference evidence="3 4" key="1">
    <citation type="journal article" date="2007" name="Nature">
        <title>Evolution of genes and genomes on the Drosophila phylogeny.</title>
        <authorList>
            <consortium name="Drosophila 12 Genomes Consortium"/>
            <person name="Clark A.G."/>
            <person name="Eisen M.B."/>
            <person name="Smith D.R."/>
            <person name="Bergman C.M."/>
            <person name="Oliver B."/>
            <person name="Markow T.A."/>
            <person name="Kaufman T.C."/>
            <person name="Kellis M."/>
            <person name="Gelbart W."/>
            <person name="Iyer V.N."/>
            <person name="Pollard D.A."/>
            <person name="Sackton T.B."/>
            <person name="Larracuente A.M."/>
            <person name="Singh N.D."/>
            <person name="Abad J.P."/>
            <person name="Abt D.N."/>
            <person name="Adryan B."/>
            <person name="Aguade M."/>
            <person name="Akashi H."/>
            <person name="Anderson W.W."/>
            <person name="Aquadro C.F."/>
            <person name="Ardell D.H."/>
            <person name="Arguello R."/>
            <person name="Artieri C.G."/>
            <person name="Barbash D.A."/>
            <person name="Barker D."/>
            <person name="Barsanti P."/>
            <person name="Batterham P."/>
            <person name="Batzoglou S."/>
            <person name="Begun D."/>
            <person name="Bhutkar A."/>
            <person name="Blanco E."/>
            <person name="Bosak S.A."/>
            <person name="Bradley R.K."/>
            <person name="Brand A.D."/>
            <person name="Brent M.R."/>
            <person name="Brooks A.N."/>
            <person name="Brown R.H."/>
            <person name="Butlin R.K."/>
            <person name="Caggese C."/>
            <person name="Calvi B.R."/>
            <person name="Bernardo de Carvalho A."/>
            <person name="Caspi A."/>
            <person name="Castrezana S."/>
            <person name="Celniker S.E."/>
            <person name="Chang J.L."/>
            <person name="Chapple C."/>
            <person name="Chatterji S."/>
            <person name="Chinwalla A."/>
            <person name="Civetta A."/>
            <person name="Clifton S.W."/>
            <person name="Comeron J.M."/>
            <person name="Costello J.C."/>
            <person name="Coyne J.A."/>
            <person name="Daub J."/>
            <person name="David R.G."/>
            <person name="Delcher A.L."/>
            <person name="Delehaunty K."/>
            <person name="Do C.B."/>
            <person name="Ebling H."/>
            <person name="Edwards K."/>
            <person name="Eickbush T."/>
            <person name="Evans J.D."/>
            <person name="Filipski A."/>
            <person name="Findeiss S."/>
            <person name="Freyhult E."/>
            <person name="Fulton L."/>
            <person name="Fulton R."/>
            <person name="Garcia A.C."/>
            <person name="Gardiner A."/>
            <person name="Garfield D.A."/>
            <person name="Garvin B.E."/>
            <person name="Gibson G."/>
            <person name="Gilbert D."/>
            <person name="Gnerre S."/>
            <person name="Godfrey J."/>
            <person name="Good R."/>
            <person name="Gotea V."/>
            <person name="Gravely B."/>
            <person name="Greenberg A.J."/>
            <person name="Griffiths-Jones S."/>
            <person name="Gross S."/>
            <person name="Guigo R."/>
            <person name="Gustafson E.A."/>
            <person name="Haerty W."/>
            <person name="Hahn M.W."/>
            <person name="Halligan D.L."/>
            <person name="Halpern A.L."/>
            <person name="Halter G.M."/>
            <person name="Han M.V."/>
            <person name="Heger A."/>
            <person name="Hillier L."/>
            <person name="Hinrichs A.S."/>
            <person name="Holmes I."/>
            <person name="Hoskins R.A."/>
            <person name="Hubisz M.J."/>
            <person name="Hultmark D."/>
            <person name="Huntley M.A."/>
            <person name="Jaffe D.B."/>
            <person name="Jagadeeshan S."/>
            <person name="Jeck W.R."/>
            <person name="Johnson J."/>
            <person name="Jones C.D."/>
            <person name="Jordan W.C."/>
            <person name="Karpen G.H."/>
            <person name="Kataoka E."/>
            <person name="Keightley P.D."/>
            <person name="Kheradpour P."/>
            <person name="Kirkness E.F."/>
            <person name="Koerich L.B."/>
            <person name="Kristiansen K."/>
            <person name="Kudrna D."/>
            <person name="Kulathinal R.J."/>
            <person name="Kumar S."/>
            <person name="Kwok R."/>
            <person name="Lander E."/>
            <person name="Langley C.H."/>
            <person name="Lapoint R."/>
            <person name="Lazzaro B.P."/>
            <person name="Lee S.J."/>
            <person name="Levesque L."/>
            <person name="Li R."/>
            <person name="Lin C.F."/>
            <person name="Lin M.F."/>
            <person name="Lindblad-Toh K."/>
            <person name="Llopart A."/>
            <person name="Long M."/>
            <person name="Low L."/>
            <person name="Lozovsky E."/>
            <person name="Lu J."/>
            <person name="Luo M."/>
            <person name="Machado C.A."/>
            <person name="Makalowski W."/>
            <person name="Marzo M."/>
            <person name="Matsuda M."/>
            <person name="Matzkin L."/>
            <person name="McAllister B."/>
            <person name="McBride C.S."/>
            <person name="McKernan B."/>
            <person name="McKernan K."/>
            <person name="Mendez-Lago M."/>
            <person name="Minx P."/>
            <person name="Mollenhauer M.U."/>
            <person name="Montooth K."/>
            <person name="Mount S.M."/>
            <person name="Mu X."/>
            <person name="Myers E."/>
            <person name="Negre B."/>
            <person name="Newfeld S."/>
            <person name="Nielsen R."/>
            <person name="Noor M.A."/>
            <person name="O'Grady P."/>
            <person name="Pachter L."/>
            <person name="Papaceit M."/>
            <person name="Parisi M.J."/>
            <person name="Parisi M."/>
            <person name="Parts L."/>
            <person name="Pedersen J.S."/>
            <person name="Pesole G."/>
            <person name="Phillippy A.M."/>
            <person name="Ponting C.P."/>
            <person name="Pop M."/>
            <person name="Porcelli D."/>
            <person name="Powell J.R."/>
            <person name="Prohaska S."/>
            <person name="Pruitt K."/>
            <person name="Puig M."/>
            <person name="Quesneville H."/>
            <person name="Ram K.R."/>
            <person name="Rand D."/>
            <person name="Rasmussen M.D."/>
            <person name="Reed L.K."/>
            <person name="Reenan R."/>
            <person name="Reily A."/>
            <person name="Remington K.A."/>
            <person name="Rieger T.T."/>
            <person name="Ritchie M.G."/>
            <person name="Robin C."/>
            <person name="Rogers Y.H."/>
            <person name="Rohde C."/>
            <person name="Rozas J."/>
            <person name="Rubenfield M.J."/>
            <person name="Ruiz A."/>
            <person name="Russo S."/>
            <person name="Salzberg S.L."/>
            <person name="Sanchez-Gracia A."/>
            <person name="Saranga D.J."/>
            <person name="Sato H."/>
            <person name="Schaeffer S.W."/>
            <person name="Schatz M.C."/>
            <person name="Schlenke T."/>
            <person name="Schwartz R."/>
            <person name="Segarra C."/>
            <person name="Singh R.S."/>
            <person name="Sirot L."/>
            <person name="Sirota M."/>
            <person name="Sisneros N.B."/>
            <person name="Smith C.D."/>
            <person name="Smith T.F."/>
            <person name="Spieth J."/>
            <person name="Stage D.E."/>
            <person name="Stark A."/>
            <person name="Stephan W."/>
            <person name="Strausberg R.L."/>
            <person name="Strempel S."/>
            <person name="Sturgill D."/>
            <person name="Sutton G."/>
            <person name="Sutton G.G."/>
            <person name="Tao W."/>
            <person name="Teichmann S."/>
            <person name="Tobari Y.N."/>
            <person name="Tomimura Y."/>
            <person name="Tsolas J.M."/>
            <person name="Valente V.L."/>
            <person name="Venter E."/>
            <person name="Venter J.C."/>
            <person name="Vicario S."/>
            <person name="Vieira F.G."/>
            <person name="Vilella A.J."/>
            <person name="Villasante A."/>
            <person name="Walenz B."/>
            <person name="Wang J."/>
            <person name="Wasserman M."/>
            <person name="Watts T."/>
            <person name="Wilson D."/>
            <person name="Wilson R.K."/>
            <person name="Wing R.A."/>
            <person name="Wolfner M.F."/>
            <person name="Wong A."/>
            <person name="Wong G.K."/>
            <person name="Wu C.I."/>
            <person name="Wu G."/>
            <person name="Yamamoto D."/>
            <person name="Yang H.P."/>
            <person name="Yang S.P."/>
            <person name="Yorke J.A."/>
            <person name="Yoshida K."/>
            <person name="Zdobnov E."/>
            <person name="Zhang P."/>
            <person name="Zhang Y."/>
            <person name="Zimin A.V."/>
            <person name="Baldwin J."/>
            <person name="Abdouelleil A."/>
            <person name="Abdulkadir J."/>
            <person name="Abebe A."/>
            <person name="Abera B."/>
            <person name="Abreu J."/>
            <person name="Acer S.C."/>
            <person name="Aftuck L."/>
            <person name="Alexander A."/>
            <person name="An P."/>
            <person name="Anderson E."/>
            <person name="Anderson S."/>
            <person name="Arachi H."/>
            <person name="Azer M."/>
            <person name="Bachantsang P."/>
            <person name="Barry A."/>
            <person name="Bayul T."/>
            <person name="Berlin A."/>
            <person name="Bessette D."/>
            <person name="Bloom T."/>
            <person name="Blye J."/>
            <person name="Boguslavskiy L."/>
            <person name="Bonnet C."/>
            <person name="Boukhgalter B."/>
            <person name="Bourzgui I."/>
            <person name="Brown A."/>
            <person name="Cahill P."/>
            <person name="Channer S."/>
            <person name="Cheshatsang Y."/>
            <person name="Chuda L."/>
            <person name="Citroen M."/>
            <person name="Collymore A."/>
            <person name="Cooke P."/>
            <person name="Costello M."/>
            <person name="D'Aco K."/>
            <person name="Daza R."/>
            <person name="De Haan G."/>
            <person name="DeGray S."/>
            <person name="DeMaso C."/>
            <person name="Dhargay N."/>
            <person name="Dooley K."/>
            <person name="Dooley E."/>
            <person name="Doricent M."/>
            <person name="Dorje P."/>
            <person name="Dorjee K."/>
            <person name="Dupes A."/>
            <person name="Elong R."/>
            <person name="Falk J."/>
            <person name="Farina A."/>
            <person name="Faro S."/>
            <person name="Ferguson D."/>
            <person name="Fisher S."/>
            <person name="Foley C.D."/>
            <person name="Franke A."/>
            <person name="Friedrich D."/>
            <person name="Gadbois L."/>
            <person name="Gearin G."/>
            <person name="Gearin C.R."/>
            <person name="Giannoukos G."/>
            <person name="Goode T."/>
            <person name="Graham J."/>
            <person name="Grandbois E."/>
            <person name="Grewal S."/>
            <person name="Gyaltsen K."/>
            <person name="Hafez N."/>
            <person name="Hagos B."/>
            <person name="Hall J."/>
            <person name="Henson C."/>
            <person name="Hollinger A."/>
            <person name="Honan T."/>
            <person name="Huard M.D."/>
            <person name="Hughes L."/>
            <person name="Hurhula B."/>
            <person name="Husby M.E."/>
            <person name="Kamat A."/>
            <person name="Kanga B."/>
            <person name="Kashin S."/>
            <person name="Khazanovich D."/>
            <person name="Kisner P."/>
            <person name="Lance K."/>
            <person name="Lara M."/>
            <person name="Lee W."/>
            <person name="Lennon N."/>
            <person name="Letendre F."/>
            <person name="LeVine R."/>
            <person name="Lipovsky A."/>
            <person name="Liu X."/>
            <person name="Liu J."/>
            <person name="Liu S."/>
            <person name="Lokyitsang T."/>
            <person name="Lokyitsang Y."/>
            <person name="Lubonja R."/>
            <person name="Lui A."/>
            <person name="MacDonald P."/>
            <person name="Magnisalis V."/>
            <person name="Maru K."/>
            <person name="Matthews C."/>
            <person name="McCusker W."/>
            <person name="McDonough S."/>
            <person name="Mehta T."/>
            <person name="Meldrim J."/>
            <person name="Meneus L."/>
            <person name="Mihai O."/>
            <person name="Mihalev A."/>
            <person name="Mihova T."/>
            <person name="Mittelman R."/>
            <person name="Mlenga V."/>
            <person name="Montmayeur A."/>
            <person name="Mulrain L."/>
            <person name="Navidi A."/>
            <person name="Naylor J."/>
            <person name="Negash T."/>
            <person name="Nguyen T."/>
            <person name="Nguyen N."/>
            <person name="Nicol R."/>
            <person name="Norbu C."/>
            <person name="Norbu N."/>
            <person name="Novod N."/>
            <person name="O'Neill B."/>
            <person name="Osman S."/>
            <person name="Markiewicz E."/>
            <person name="Oyono O.L."/>
            <person name="Patti C."/>
            <person name="Phunkhang P."/>
            <person name="Pierre F."/>
            <person name="Priest M."/>
            <person name="Raghuraman S."/>
            <person name="Rege F."/>
            <person name="Reyes R."/>
            <person name="Rise C."/>
            <person name="Rogov P."/>
            <person name="Ross K."/>
            <person name="Ryan E."/>
            <person name="Settipalli S."/>
            <person name="Shea T."/>
            <person name="Sherpa N."/>
            <person name="Shi L."/>
            <person name="Shih D."/>
            <person name="Sparrow T."/>
            <person name="Spaulding J."/>
            <person name="Stalker J."/>
            <person name="Stange-Thomann N."/>
            <person name="Stavropoulos S."/>
            <person name="Stone C."/>
            <person name="Strader C."/>
            <person name="Tesfaye S."/>
            <person name="Thomson T."/>
            <person name="Thoulutsang Y."/>
            <person name="Thoulutsang D."/>
            <person name="Topham K."/>
            <person name="Topping I."/>
            <person name="Tsamla T."/>
            <person name="Vassiliev H."/>
            <person name="Vo A."/>
            <person name="Wangchuk T."/>
            <person name="Wangdi T."/>
            <person name="Weiand M."/>
            <person name="Wilkinson J."/>
            <person name="Wilson A."/>
            <person name="Yadav S."/>
            <person name="Young G."/>
            <person name="Yu Q."/>
            <person name="Zembek L."/>
            <person name="Zhong D."/>
            <person name="Zimmer A."/>
            <person name="Zwirko Z."/>
            <person name="Jaffe D.B."/>
            <person name="Alvarez P."/>
            <person name="Brockman W."/>
            <person name="Butler J."/>
            <person name="Chin C."/>
            <person name="Gnerre S."/>
            <person name="Grabherr M."/>
            <person name="Kleber M."/>
            <person name="Mauceli E."/>
            <person name="MacCallum I."/>
        </authorList>
    </citation>
    <scope>NUCLEOTIDE SEQUENCE [LARGE SCALE GENOMIC DNA]</scope>
    <source>
        <strain evidence="4">white501</strain>
    </source>
</reference>
<dbReference type="OrthoDB" id="10030336at2759"/>
<feature type="region of interest" description="Disordered" evidence="1">
    <location>
        <begin position="232"/>
        <end position="256"/>
    </location>
</feature>
<dbReference type="InterPro" id="IPR051133">
    <property type="entry name" value="Adapter_Engulfment-Domain"/>
</dbReference>
<dbReference type="HOGENOM" id="CLU_483666_0_0_1"/>
<proteinExistence type="predicted"/>
<feature type="compositionally biased region" description="Basic and acidic residues" evidence="1">
    <location>
        <begin position="541"/>
        <end position="555"/>
    </location>
</feature>
<feature type="region of interest" description="Disordered" evidence="1">
    <location>
        <begin position="370"/>
        <end position="423"/>
    </location>
</feature>
<dbReference type="SUPFAM" id="SSF50729">
    <property type="entry name" value="PH domain-like"/>
    <property type="match status" value="2"/>
</dbReference>
<accession>B4QN90</accession>